<dbReference type="InterPro" id="IPR043519">
    <property type="entry name" value="NT_sf"/>
</dbReference>
<keyword evidence="4" id="KW-1185">Reference proteome</keyword>
<evidence type="ECO:0000256" key="1">
    <source>
        <dbReference type="ARBA" id="ARBA00022679"/>
    </source>
</evidence>
<accession>A0ABW4LUM5</accession>
<dbReference type="GO" id="GO:0016779">
    <property type="term" value="F:nucleotidyltransferase activity"/>
    <property type="evidence" value="ECO:0007669"/>
    <property type="project" value="UniProtKB-KW"/>
</dbReference>
<dbReference type="Gene3D" id="3.30.460.10">
    <property type="entry name" value="Beta Polymerase, domain 2"/>
    <property type="match status" value="1"/>
</dbReference>
<evidence type="ECO:0000259" key="2">
    <source>
        <dbReference type="Pfam" id="PF13427"/>
    </source>
</evidence>
<keyword evidence="1" id="KW-0808">Transferase</keyword>
<dbReference type="Proteomes" id="UP001597214">
    <property type="component" value="Unassembled WGS sequence"/>
</dbReference>
<organism evidence="3 4">
    <name type="scientific">Bacillus salitolerans</name>
    <dbReference type="NCBI Taxonomy" id="1437434"/>
    <lineage>
        <taxon>Bacteria</taxon>
        <taxon>Bacillati</taxon>
        <taxon>Bacillota</taxon>
        <taxon>Bacilli</taxon>
        <taxon>Bacillales</taxon>
        <taxon>Bacillaceae</taxon>
        <taxon>Bacillus</taxon>
    </lineage>
</organism>
<dbReference type="RefSeq" id="WP_377929361.1">
    <property type="nucleotide sequence ID" value="NZ_JBHUEM010000039.1"/>
</dbReference>
<dbReference type="SUPFAM" id="SSF81301">
    <property type="entry name" value="Nucleotidyltransferase"/>
    <property type="match status" value="1"/>
</dbReference>
<proteinExistence type="predicted"/>
<dbReference type="InterPro" id="IPR025184">
    <property type="entry name" value="AadA_C"/>
</dbReference>
<dbReference type="EMBL" id="JBHUEM010000039">
    <property type="protein sequence ID" value="MFD1738146.1"/>
    <property type="molecule type" value="Genomic_DNA"/>
</dbReference>
<gene>
    <name evidence="3" type="ORF">ACFSCX_16585</name>
</gene>
<feature type="domain" description="Adenylyltransferase AadA C-terminal" evidence="2">
    <location>
        <begin position="179"/>
        <end position="253"/>
    </location>
</feature>
<sequence length="269" mass="31563">MIQSVPNEAAIILTEYVHELASRLPNRVEGIYLHGSITLHAFDERSDIDFITLINNPLSKEEKESVKAIHQQIAERYTSHQLEGAYLSKEEFGQNNHHSVPFYDGDEFIYDQPFYNHNPVTWWTLKHHGITVFGKELKEISFDDHSSVLVDYVKENMNSYWKNRFHSIKELDYSKFPKESINAEIEWSVLGVLRQVYTINEQKVTSKIEAGEYGLEILPHRWHDVIREAVRIRLGRDGSYYHSEEDRIHDFLTFLDYIFSNNTLEKSGV</sequence>
<protein>
    <submittedName>
        <fullName evidence="3">Aminoglycoside adenylyltransferase domain-containing protein</fullName>
    </submittedName>
</protein>
<evidence type="ECO:0000313" key="3">
    <source>
        <dbReference type="EMBL" id="MFD1738146.1"/>
    </source>
</evidence>
<reference evidence="4" key="1">
    <citation type="journal article" date="2019" name="Int. J. Syst. Evol. Microbiol.">
        <title>The Global Catalogue of Microorganisms (GCM) 10K type strain sequencing project: providing services to taxonomists for standard genome sequencing and annotation.</title>
        <authorList>
            <consortium name="The Broad Institute Genomics Platform"/>
            <consortium name="The Broad Institute Genome Sequencing Center for Infectious Disease"/>
            <person name="Wu L."/>
            <person name="Ma J."/>
        </authorList>
    </citation>
    <scope>NUCLEOTIDE SEQUENCE [LARGE SCALE GENOMIC DNA]</scope>
    <source>
        <strain evidence="4">CCUG 49339</strain>
    </source>
</reference>
<comment type="caution">
    <text evidence="3">The sequence shown here is derived from an EMBL/GenBank/DDBJ whole genome shotgun (WGS) entry which is preliminary data.</text>
</comment>
<evidence type="ECO:0000313" key="4">
    <source>
        <dbReference type="Proteomes" id="UP001597214"/>
    </source>
</evidence>
<dbReference type="Pfam" id="PF13427">
    <property type="entry name" value="AadA_C"/>
    <property type="match status" value="1"/>
</dbReference>
<name>A0ABW4LUM5_9BACI</name>
<keyword evidence="3" id="KW-0548">Nucleotidyltransferase</keyword>